<dbReference type="GO" id="GO:0005576">
    <property type="term" value="C:extracellular region"/>
    <property type="evidence" value="ECO:0007669"/>
    <property type="project" value="UniProtKB-SubCell"/>
</dbReference>
<proteinExistence type="inferred from homology"/>
<gene>
    <name evidence="8" type="ORF">W7K_05805</name>
</gene>
<comment type="function">
    <text evidence="5">Required for morphogenesis and for the elongation of the flagellar filament by facilitating polymerization of the flagellin monomers at the tip of growing filament. Forms a capping structure, which prevents flagellin subunits (transported through the central channel of the flagellum) from leaking out without polymerization at the distal end.</text>
</comment>
<evidence type="ECO:0000259" key="6">
    <source>
        <dbReference type="Pfam" id="PF02465"/>
    </source>
</evidence>
<keyword evidence="4 5" id="KW-0975">Bacterial flagellum</keyword>
<dbReference type="AlphaFoldDB" id="A0A0L8ADM9"/>
<evidence type="ECO:0000313" key="8">
    <source>
        <dbReference type="EMBL" id="KOF00337.1"/>
    </source>
</evidence>
<dbReference type="RefSeq" id="WP_010485908.1">
    <property type="nucleotide sequence ID" value="NZ_AJLO02000014.1"/>
</dbReference>
<dbReference type="PANTHER" id="PTHR30288">
    <property type="entry name" value="FLAGELLAR CAP/ASSEMBLY PROTEIN FLID"/>
    <property type="match status" value="1"/>
</dbReference>
<keyword evidence="5" id="KW-0964">Secreted</keyword>
<protein>
    <recommendedName>
        <fullName evidence="5">Flagellar hook-associated protein 2</fullName>
        <shortName evidence="5">HAP2</shortName>
    </recommendedName>
    <alternativeName>
        <fullName evidence="5">Flagellar cap protein</fullName>
    </alternativeName>
</protein>
<dbReference type="PANTHER" id="PTHR30288:SF0">
    <property type="entry name" value="FLAGELLAR HOOK-ASSOCIATED PROTEIN 2"/>
    <property type="match status" value="1"/>
</dbReference>
<sequence length="472" mass="49156">MASFGYGGIGSGLNISDIVSQLVAADRKPADNALNLQQSKAKMQLSSIGTVTSAFDKLKTALTALKATTAFDTRTVTATGKAGPNNADDVLSASVALYDQGLTKAAAANGTHQVEVKSLATAHKLIANASVPKTDTFGAGTLTLTVGVGDKAKTMKVEVEAGDTLTTVRNKIDAAGRKEGVQATLIASGDNQYLSIAQEKTGAANAIKLEYGGSDPKLSALVGSLQENTAAADAELTIDGVTVISDSNTVTDAVPGLTLNLKVKGKSTVVISTDTTAATKVMQDFVKAYNDAIAAINTETKYDAKTKEAATLTGDAQMRGASSQLRSMMGAVLKDLSADGLDPKKLGLQTRGYPNADGSLVLDATKFAAALASQPEKIRSAITGDTGGAGKLYTMVDGYVSTTTGKEGAFVARTKGLNTTLDNIDKRRKDLDVRMKNVEERYKKQFLALDSLMGKLQQSNTALQQQLAQLNR</sequence>
<evidence type="ECO:0000256" key="5">
    <source>
        <dbReference type="RuleBase" id="RU362066"/>
    </source>
</evidence>
<dbReference type="InterPro" id="IPR040026">
    <property type="entry name" value="FliD"/>
</dbReference>
<dbReference type="Proteomes" id="UP000036890">
    <property type="component" value="Unassembled WGS sequence"/>
</dbReference>
<dbReference type="OrthoDB" id="5980200at2"/>
<comment type="subunit">
    <text evidence="2 5">Homopentamer.</text>
</comment>
<keyword evidence="3" id="KW-0175">Coiled coil</keyword>
<dbReference type="GO" id="GO:0007155">
    <property type="term" value="P:cell adhesion"/>
    <property type="evidence" value="ECO:0007669"/>
    <property type="project" value="InterPro"/>
</dbReference>
<evidence type="ECO:0000256" key="2">
    <source>
        <dbReference type="ARBA" id="ARBA00011255"/>
    </source>
</evidence>
<dbReference type="Pfam" id="PF07195">
    <property type="entry name" value="FliD_C"/>
    <property type="match status" value="1"/>
</dbReference>
<evidence type="ECO:0000313" key="9">
    <source>
        <dbReference type="Proteomes" id="UP000036890"/>
    </source>
</evidence>
<feature type="domain" description="Flagellar hook-associated protein 2 N-terminal" evidence="6">
    <location>
        <begin position="11"/>
        <end position="123"/>
    </location>
</feature>
<dbReference type="GO" id="GO:0009421">
    <property type="term" value="C:bacterial-type flagellum filament cap"/>
    <property type="evidence" value="ECO:0007669"/>
    <property type="project" value="InterPro"/>
</dbReference>
<comment type="similarity">
    <text evidence="1 5">Belongs to the FliD family.</text>
</comment>
<accession>A0A0L8ADM9</accession>
<dbReference type="InterPro" id="IPR010810">
    <property type="entry name" value="Flagellin_hook_IN_motif"/>
</dbReference>
<dbReference type="InterPro" id="IPR010809">
    <property type="entry name" value="FliD_C"/>
</dbReference>
<dbReference type="Pfam" id="PF02465">
    <property type="entry name" value="FliD_N"/>
    <property type="match status" value="1"/>
</dbReference>
<evidence type="ECO:0000256" key="4">
    <source>
        <dbReference type="ARBA" id="ARBA00023143"/>
    </source>
</evidence>
<evidence type="ECO:0000256" key="1">
    <source>
        <dbReference type="ARBA" id="ARBA00009764"/>
    </source>
</evidence>
<evidence type="ECO:0000256" key="3">
    <source>
        <dbReference type="ARBA" id="ARBA00023054"/>
    </source>
</evidence>
<feature type="domain" description="Flagellar hook-associated protein 2 C-terminal" evidence="7">
    <location>
        <begin position="231"/>
        <end position="458"/>
    </location>
</feature>
<comment type="subcellular location">
    <subcellularLocation>
        <location evidence="5">Secreted</location>
    </subcellularLocation>
    <subcellularLocation>
        <location evidence="5">Bacterial flagellum</location>
    </subcellularLocation>
</comment>
<dbReference type="EMBL" id="AJLO02000014">
    <property type="protein sequence ID" value="KOF00337.1"/>
    <property type="molecule type" value="Genomic_DNA"/>
</dbReference>
<comment type="caution">
    <text evidence="8">The sequence shown here is derived from an EMBL/GenBank/DDBJ whole genome shotgun (WGS) entry which is preliminary data.</text>
</comment>
<keyword evidence="8" id="KW-0966">Cell projection</keyword>
<dbReference type="GO" id="GO:0071973">
    <property type="term" value="P:bacterial-type flagellum-dependent cell motility"/>
    <property type="evidence" value="ECO:0007669"/>
    <property type="project" value="TreeGrafter"/>
</dbReference>
<name>A0A0L8ADM9_9GAMM</name>
<organism evidence="8 9">
    <name type="scientific">Stenotrophomonas geniculata N1</name>
    <dbReference type="NCBI Taxonomy" id="1167641"/>
    <lineage>
        <taxon>Bacteria</taxon>
        <taxon>Pseudomonadati</taxon>
        <taxon>Pseudomonadota</taxon>
        <taxon>Gammaproteobacteria</taxon>
        <taxon>Lysobacterales</taxon>
        <taxon>Lysobacteraceae</taxon>
        <taxon>Stenotrophomonas</taxon>
    </lineage>
</organism>
<dbReference type="Pfam" id="PF07196">
    <property type="entry name" value="Flagellin_IN"/>
    <property type="match status" value="1"/>
</dbReference>
<dbReference type="GO" id="GO:0009424">
    <property type="term" value="C:bacterial-type flagellum hook"/>
    <property type="evidence" value="ECO:0007669"/>
    <property type="project" value="UniProtKB-UniRule"/>
</dbReference>
<keyword evidence="8" id="KW-0969">Cilium</keyword>
<keyword evidence="8" id="KW-0282">Flagellum</keyword>
<reference evidence="8 9" key="1">
    <citation type="journal article" date="2012" name="J. Bacteriol.">
        <title>Genome sequence of a novel nicotine-degrading strain, Pseudomonas geniculata N1.</title>
        <authorList>
            <person name="Tang H."/>
            <person name="Yu H."/>
            <person name="Tai C."/>
            <person name="Huang K."/>
            <person name="Liu Y."/>
            <person name="Wang L."/>
            <person name="Yao Y."/>
            <person name="Wu G."/>
            <person name="Xu P."/>
        </authorList>
    </citation>
    <scope>NUCLEOTIDE SEQUENCE [LARGE SCALE GENOMIC DNA]</scope>
    <source>
        <strain evidence="8 9">N1</strain>
    </source>
</reference>
<dbReference type="InterPro" id="IPR003481">
    <property type="entry name" value="FliD_N"/>
</dbReference>
<evidence type="ECO:0000259" key="7">
    <source>
        <dbReference type="Pfam" id="PF07195"/>
    </source>
</evidence>